<dbReference type="GO" id="GO:0004789">
    <property type="term" value="F:thiamine-phosphate diphosphorylase activity"/>
    <property type="evidence" value="ECO:0007669"/>
    <property type="project" value="UniProtKB-UniRule"/>
</dbReference>
<dbReference type="GO" id="GO:0009228">
    <property type="term" value="P:thiamine biosynthetic process"/>
    <property type="evidence" value="ECO:0007669"/>
    <property type="project" value="UniProtKB-KW"/>
</dbReference>
<feature type="binding site" evidence="9">
    <location>
        <begin position="38"/>
        <end position="42"/>
    </location>
    <ligand>
        <name>4-amino-2-methyl-5-(diphosphooxymethyl)pyrimidine</name>
        <dbReference type="ChEBI" id="CHEBI:57841"/>
    </ligand>
</feature>
<evidence type="ECO:0000259" key="12">
    <source>
        <dbReference type="Pfam" id="PF02581"/>
    </source>
</evidence>
<dbReference type="GO" id="GO:0009229">
    <property type="term" value="P:thiamine diphosphate biosynthetic process"/>
    <property type="evidence" value="ECO:0007669"/>
    <property type="project" value="UniProtKB-UniRule"/>
</dbReference>
<sequence length="208" mass="21854">MGLPKLYPILDAGLLAARGHEVRWAAEQMQAGGAELLQYRDKTGSPQSILQNAAIVREVFAGTNCRLILNDRADLAVLADWGGVHVGQGDLSPDDAARVVGASRWVGVSTHNDEQVRLADTSCADYIAVGPVFATGTKLDAEPVIGLDGVRRARALTSKPIVAIGGITRANARSVIEAGADSVALISALFVEGESVEKVARDFLEILG</sequence>
<comment type="function">
    <text evidence="9">Condenses 4-methyl-5-(beta-hydroxyethyl)thiazole monophosphate (THZ-P) and 2-methyl-4-amino-5-hydroxymethyl pyrimidine pyrophosphate (HMP-PP) to form thiamine monophosphate (TMP).</text>
</comment>
<dbReference type="RefSeq" id="WP_229739184.1">
    <property type="nucleotide sequence ID" value="NZ_BMGT01000002.1"/>
</dbReference>
<evidence type="ECO:0000256" key="8">
    <source>
        <dbReference type="ARBA" id="ARBA00047883"/>
    </source>
</evidence>
<comment type="caution">
    <text evidence="13">The sequence shown here is derived from an EMBL/GenBank/DDBJ whole genome shotgun (WGS) entry which is preliminary data.</text>
</comment>
<dbReference type="SUPFAM" id="SSF51391">
    <property type="entry name" value="Thiamin phosphate synthase"/>
    <property type="match status" value="1"/>
</dbReference>
<feature type="binding site" evidence="9">
    <location>
        <position position="90"/>
    </location>
    <ligand>
        <name>Mg(2+)</name>
        <dbReference type="ChEBI" id="CHEBI:18420"/>
    </ligand>
</feature>
<feature type="domain" description="Thiamine phosphate synthase/TenI" evidence="12">
    <location>
        <begin position="6"/>
        <end position="189"/>
    </location>
</feature>
<evidence type="ECO:0000256" key="4">
    <source>
        <dbReference type="ARBA" id="ARBA00022842"/>
    </source>
</evidence>
<evidence type="ECO:0000313" key="14">
    <source>
        <dbReference type="Proteomes" id="UP000647241"/>
    </source>
</evidence>
<reference evidence="13" key="1">
    <citation type="journal article" date="2014" name="Int. J. Syst. Evol. Microbiol.">
        <title>Complete genome sequence of Corynebacterium casei LMG S-19264T (=DSM 44701T), isolated from a smear-ripened cheese.</title>
        <authorList>
            <consortium name="US DOE Joint Genome Institute (JGI-PGF)"/>
            <person name="Walter F."/>
            <person name="Albersmeier A."/>
            <person name="Kalinowski J."/>
            <person name="Ruckert C."/>
        </authorList>
    </citation>
    <scope>NUCLEOTIDE SEQUENCE</scope>
    <source>
        <strain evidence="13">CGMCC 1.12997</strain>
    </source>
</reference>
<dbReference type="InterPro" id="IPR013785">
    <property type="entry name" value="Aldolase_TIM"/>
</dbReference>
<evidence type="ECO:0000256" key="2">
    <source>
        <dbReference type="ARBA" id="ARBA00022679"/>
    </source>
</evidence>
<protein>
    <recommendedName>
        <fullName evidence="9">Thiamine-phosphate synthase</fullName>
        <shortName evidence="9">TP synthase</shortName>
        <shortName evidence="9">TPS</shortName>
        <ecNumber evidence="9">2.5.1.3</ecNumber>
    </recommendedName>
    <alternativeName>
        <fullName evidence="9">Thiamine-phosphate pyrophosphorylase</fullName>
        <shortName evidence="9">TMP pyrophosphorylase</shortName>
        <shortName evidence="9">TMP-PPase</shortName>
    </alternativeName>
</protein>
<dbReference type="GO" id="GO:0000287">
    <property type="term" value="F:magnesium ion binding"/>
    <property type="evidence" value="ECO:0007669"/>
    <property type="project" value="UniProtKB-UniRule"/>
</dbReference>
<comment type="catalytic activity">
    <reaction evidence="7 9 10">
        <text>2-(2-carboxy-4-methylthiazol-5-yl)ethyl phosphate + 4-amino-2-methyl-5-(diphosphooxymethyl)pyrimidine + 2 H(+) = thiamine phosphate + CO2 + diphosphate</text>
        <dbReference type="Rhea" id="RHEA:47848"/>
        <dbReference type="ChEBI" id="CHEBI:15378"/>
        <dbReference type="ChEBI" id="CHEBI:16526"/>
        <dbReference type="ChEBI" id="CHEBI:33019"/>
        <dbReference type="ChEBI" id="CHEBI:37575"/>
        <dbReference type="ChEBI" id="CHEBI:57841"/>
        <dbReference type="ChEBI" id="CHEBI:62890"/>
        <dbReference type="EC" id="2.5.1.3"/>
    </reaction>
</comment>
<dbReference type="EC" id="2.5.1.3" evidence="9"/>
<dbReference type="PANTHER" id="PTHR20857:SF15">
    <property type="entry name" value="THIAMINE-PHOSPHATE SYNTHASE"/>
    <property type="match status" value="1"/>
</dbReference>
<comment type="pathway">
    <text evidence="1 9 11">Cofactor biosynthesis; thiamine diphosphate biosynthesis; thiamine phosphate from 4-amino-2-methyl-5-diphosphomethylpyrimidine and 4-methyl-5-(2-phosphoethyl)-thiazole: step 1/1.</text>
</comment>
<feature type="binding site" evidence="9">
    <location>
        <begin position="135"/>
        <end position="137"/>
    </location>
    <ligand>
        <name>2-[(2R,5Z)-2-carboxy-4-methylthiazol-5(2H)-ylidene]ethyl phosphate</name>
        <dbReference type="ChEBI" id="CHEBI:62899"/>
    </ligand>
</feature>
<keyword evidence="2 9" id="KW-0808">Transferase</keyword>
<dbReference type="GO" id="GO:0005737">
    <property type="term" value="C:cytoplasm"/>
    <property type="evidence" value="ECO:0007669"/>
    <property type="project" value="TreeGrafter"/>
</dbReference>
<feature type="binding site" evidence="9">
    <location>
        <position position="138"/>
    </location>
    <ligand>
        <name>4-amino-2-methyl-5-(diphosphooxymethyl)pyrimidine</name>
        <dbReference type="ChEBI" id="CHEBI:57841"/>
    </ligand>
</feature>
<keyword evidence="3 9" id="KW-0479">Metal-binding</keyword>
<evidence type="ECO:0000256" key="3">
    <source>
        <dbReference type="ARBA" id="ARBA00022723"/>
    </source>
</evidence>
<evidence type="ECO:0000256" key="9">
    <source>
        <dbReference type="HAMAP-Rule" id="MF_00097"/>
    </source>
</evidence>
<evidence type="ECO:0000256" key="6">
    <source>
        <dbReference type="ARBA" id="ARBA00047334"/>
    </source>
</evidence>
<feature type="binding site" evidence="9">
    <location>
        <begin position="186"/>
        <end position="187"/>
    </location>
    <ligand>
        <name>2-[(2R,5Z)-2-carboxy-4-methylthiazol-5(2H)-ylidene]ethyl phosphate</name>
        <dbReference type="ChEBI" id="CHEBI:62899"/>
    </ligand>
</feature>
<feature type="binding site" evidence="9">
    <location>
        <position position="70"/>
    </location>
    <ligand>
        <name>4-amino-2-methyl-5-(diphosphooxymethyl)pyrimidine</name>
        <dbReference type="ChEBI" id="CHEBI:57841"/>
    </ligand>
</feature>
<dbReference type="CDD" id="cd00564">
    <property type="entry name" value="TMP_TenI"/>
    <property type="match status" value="1"/>
</dbReference>
<evidence type="ECO:0000256" key="10">
    <source>
        <dbReference type="RuleBase" id="RU003826"/>
    </source>
</evidence>
<keyword evidence="5 9" id="KW-0784">Thiamine biosynthesis</keyword>
<name>A0A917HCP2_9BACT</name>
<keyword evidence="4 9" id="KW-0460">Magnesium</keyword>
<dbReference type="NCBIfam" id="TIGR00693">
    <property type="entry name" value="thiE"/>
    <property type="match status" value="1"/>
</dbReference>
<organism evidence="13 14">
    <name type="scientific">Edaphobacter dinghuensis</name>
    <dbReference type="NCBI Taxonomy" id="1560005"/>
    <lineage>
        <taxon>Bacteria</taxon>
        <taxon>Pseudomonadati</taxon>
        <taxon>Acidobacteriota</taxon>
        <taxon>Terriglobia</taxon>
        <taxon>Terriglobales</taxon>
        <taxon>Acidobacteriaceae</taxon>
        <taxon>Edaphobacter</taxon>
    </lineage>
</organism>
<dbReference type="PANTHER" id="PTHR20857">
    <property type="entry name" value="THIAMINE-PHOSPHATE PYROPHOSPHORYLASE"/>
    <property type="match status" value="1"/>
</dbReference>
<evidence type="ECO:0000256" key="7">
    <source>
        <dbReference type="ARBA" id="ARBA00047851"/>
    </source>
</evidence>
<dbReference type="Gene3D" id="3.20.20.70">
    <property type="entry name" value="Aldolase class I"/>
    <property type="match status" value="1"/>
</dbReference>
<dbReference type="InterPro" id="IPR034291">
    <property type="entry name" value="TMP_synthase"/>
</dbReference>
<feature type="binding site" evidence="9">
    <location>
        <position position="109"/>
    </location>
    <ligand>
        <name>4-amino-2-methyl-5-(diphosphooxymethyl)pyrimidine</name>
        <dbReference type="ChEBI" id="CHEBI:57841"/>
    </ligand>
</feature>
<reference evidence="13" key="2">
    <citation type="submission" date="2020-09" db="EMBL/GenBank/DDBJ databases">
        <authorList>
            <person name="Sun Q."/>
            <person name="Zhou Y."/>
        </authorList>
    </citation>
    <scope>NUCLEOTIDE SEQUENCE</scope>
    <source>
        <strain evidence="13">CGMCC 1.12997</strain>
    </source>
</reference>
<gene>
    <name evidence="9 13" type="primary">thiE</name>
    <name evidence="13" type="ORF">GCM10011585_16170</name>
</gene>
<dbReference type="Pfam" id="PF02581">
    <property type="entry name" value="TMP-TENI"/>
    <property type="match status" value="1"/>
</dbReference>
<proteinExistence type="inferred from homology"/>
<accession>A0A917HCP2</accession>
<dbReference type="InterPro" id="IPR022998">
    <property type="entry name" value="ThiamineP_synth_TenI"/>
</dbReference>
<feature type="binding site" evidence="9">
    <location>
        <position position="166"/>
    </location>
    <ligand>
        <name>2-[(2R,5Z)-2-carboxy-4-methylthiazol-5(2H)-ylidene]ethyl phosphate</name>
        <dbReference type="ChEBI" id="CHEBI:62899"/>
    </ligand>
</feature>
<feature type="binding site" evidence="9">
    <location>
        <position position="71"/>
    </location>
    <ligand>
        <name>Mg(2+)</name>
        <dbReference type="ChEBI" id="CHEBI:18420"/>
    </ligand>
</feature>
<comment type="similarity">
    <text evidence="9 10">Belongs to the thiamine-phosphate synthase family.</text>
</comment>
<comment type="cofactor">
    <cofactor evidence="9">
        <name>Mg(2+)</name>
        <dbReference type="ChEBI" id="CHEBI:18420"/>
    </cofactor>
    <text evidence="9">Binds 1 Mg(2+) ion per subunit.</text>
</comment>
<dbReference type="HAMAP" id="MF_00097">
    <property type="entry name" value="TMP_synthase"/>
    <property type="match status" value="1"/>
</dbReference>
<evidence type="ECO:0000256" key="1">
    <source>
        <dbReference type="ARBA" id="ARBA00005165"/>
    </source>
</evidence>
<comment type="catalytic activity">
    <reaction evidence="8 9 10">
        <text>2-[(2R,5Z)-2-carboxy-4-methylthiazol-5(2H)-ylidene]ethyl phosphate + 4-amino-2-methyl-5-(diphosphooxymethyl)pyrimidine + 2 H(+) = thiamine phosphate + CO2 + diphosphate</text>
        <dbReference type="Rhea" id="RHEA:47844"/>
        <dbReference type="ChEBI" id="CHEBI:15378"/>
        <dbReference type="ChEBI" id="CHEBI:16526"/>
        <dbReference type="ChEBI" id="CHEBI:33019"/>
        <dbReference type="ChEBI" id="CHEBI:37575"/>
        <dbReference type="ChEBI" id="CHEBI:57841"/>
        <dbReference type="ChEBI" id="CHEBI:62899"/>
        <dbReference type="EC" id="2.5.1.3"/>
    </reaction>
</comment>
<comment type="catalytic activity">
    <reaction evidence="6 9 10">
        <text>4-methyl-5-(2-phosphooxyethyl)-thiazole + 4-amino-2-methyl-5-(diphosphooxymethyl)pyrimidine + H(+) = thiamine phosphate + diphosphate</text>
        <dbReference type="Rhea" id="RHEA:22328"/>
        <dbReference type="ChEBI" id="CHEBI:15378"/>
        <dbReference type="ChEBI" id="CHEBI:33019"/>
        <dbReference type="ChEBI" id="CHEBI:37575"/>
        <dbReference type="ChEBI" id="CHEBI:57841"/>
        <dbReference type="ChEBI" id="CHEBI:58296"/>
        <dbReference type="EC" id="2.5.1.3"/>
    </reaction>
</comment>
<keyword evidence="14" id="KW-1185">Reference proteome</keyword>
<dbReference type="Proteomes" id="UP000647241">
    <property type="component" value="Unassembled WGS sequence"/>
</dbReference>
<evidence type="ECO:0000313" key="13">
    <source>
        <dbReference type="EMBL" id="GGG74319.1"/>
    </source>
</evidence>
<dbReference type="AlphaFoldDB" id="A0A917HCP2"/>
<dbReference type="InterPro" id="IPR036206">
    <property type="entry name" value="ThiamineP_synth_sf"/>
</dbReference>
<evidence type="ECO:0000256" key="11">
    <source>
        <dbReference type="RuleBase" id="RU004253"/>
    </source>
</evidence>
<dbReference type="EMBL" id="BMGT01000002">
    <property type="protein sequence ID" value="GGG74319.1"/>
    <property type="molecule type" value="Genomic_DNA"/>
</dbReference>
<evidence type="ECO:0000256" key="5">
    <source>
        <dbReference type="ARBA" id="ARBA00022977"/>
    </source>
</evidence>